<evidence type="ECO:0000313" key="3">
    <source>
        <dbReference type="Proteomes" id="UP001159428"/>
    </source>
</evidence>
<dbReference type="Pfam" id="PF10415">
    <property type="entry name" value="FumaraseC_C"/>
    <property type="match status" value="1"/>
</dbReference>
<comment type="caution">
    <text evidence="2">The sequence shown here is derived from an EMBL/GenBank/DDBJ whole genome shotgun (WGS) entry which is preliminary data.</text>
</comment>
<dbReference type="FunFam" id="1.10.40.30:FF:000002">
    <property type="entry name" value="Fumarate hydratase class II"/>
    <property type="match status" value="1"/>
</dbReference>
<dbReference type="GO" id="GO:0004333">
    <property type="term" value="F:fumarate hydratase activity"/>
    <property type="evidence" value="ECO:0007669"/>
    <property type="project" value="InterPro"/>
</dbReference>
<proteinExistence type="predicted"/>
<dbReference type="Proteomes" id="UP001159428">
    <property type="component" value="Unassembled WGS sequence"/>
</dbReference>
<dbReference type="InterPro" id="IPR008948">
    <property type="entry name" value="L-Aspartase-like"/>
</dbReference>
<sequence>MVTAQVMGNQMTMSVGGSNGHFELNIFKPMIIRNVRQSTQLIGDACVAFTDNCVVGIQANVDRINQLHDKSLMLVAALNLRIGYDNATKTAKKVHKEGTTLKEATISLMFSTHSFQLLLGFKTI</sequence>
<dbReference type="Gene3D" id="1.10.40.30">
    <property type="entry name" value="Fumarase/aspartase (C-terminal domain)"/>
    <property type="match status" value="1"/>
</dbReference>
<evidence type="ECO:0000313" key="2">
    <source>
        <dbReference type="EMBL" id="CAH3145359.1"/>
    </source>
</evidence>
<reference evidence="2 3" key="1">
    <citation type="submission" date="2022-05" db="EMBL/GenBank/DDBJ databases">
        <authorList>
            <consortium name="Genoscope - CEA"/>
            <person name="William W."/>
        </authorList>
    </citation>
    <scope>NUCLEOTIDE SEQUENCE [LARGE SCALE GENOMIC DNA]</scope>
</reference>
<dbReference type="PANTHER" id="PTHR11444">
    <property type="entry name" value="ASPARTATEAMMONIA/ARGININOSUCCINATE/ADENYLOSUCCINATE LYASE"/>
    <property type="match status" value="1"/>
</dbReference>
<gene>
    <name evidence="2" type="ORF">PMEA_00022539</name>
</gene>
<evidence type="ECO:0000259" key="1">
    <source>
        <dbReference type="Pfam" id="PF10415"/>
    </source>
</evidence>
<dbReference type="GO" id="GO:0005739">
    <property type="term" value="C:mitochondrion"/>
    <property type="evidence" value="ECO:0007669"/>
    <property type="project" value="TreeGrafter"/>
</dbReference>
<organism evidence="2 3">
    <name type="scientific">Pocillopora meandrina</name>
    <dbReference type="NCBI Taxonomy" id="46732"/>
    <lineage>
        <taxon>Eukaryota</taxon>
        <taxon>Metazoa</taxon>
        <taxon>Cnidaria</taxon>
        <taxon>Anthozoa</taxon>
        <taxon>Hexacorallia</taxon>
        <taxon>Scleractinia</taxon>
        <taxon>Astrocoeniina</taxon>
        <taxon>Pocilloporidae</taxon>
        <taxon>Pocillopora</taxon>
    </lineage>
</organism>
<dbReference type="GO" id="GO:0006106">
    <property type="term" value="P:fumarate metabolic process"/>
    <property type="evidence" value="ECO:0007669"/>
    <property type="project" value="InterPro"/>
</dbReference>
<dbReference type="PANTHER" id="PTHR11444:SF1">
    <property type="entry name" value="FUMARATE HYDRATASE, MITOCHONDRIAL"/>
    <property type="match status" value="1"/>
</dbReference>
<dbReference type="AlphaFoldDB" id="A0AAU9XDS4"/>
<dbReference type="EMBL" id="CALNXJ010000040">
    <property type="protein sequence ID" value="CAH3145359.1"/>
    <property type="molecule type" value="Genomic_DNA"/>
</dbReference>
<name>A0AAU9XDS4_9CNID</name>
<dbReference type="SUPFAM" id="SSF48557">
    <property type="entry name" value="L-aspartase-like"/>
    <property type="match status" value="1"/>
</dbReference>
<keyword evidence="3" id="KW-1185">Reference proteome</keyword>
<feature type="domain" description="Fumarase C C-terminal" evidence="1">
    <location>
        <begin position="74"/>
        <end position="110"/>
    </location>
</feature>
<dbReference type="GO" id="GO:0006099">
    <property type="term" value="P:tricarboxylic acid cycle"/>
    <property type="evidence" value="ECO:0007669"/>
    <property type="project" value="InterPro"/>
</dbReference>
<dbReference type="Gene3D" id="1.20.200.10">
    <property type="entry name" value="Fumarase/aspartase (Central domain)"/>
    <property type="match status" value="1"/>
</dbReference>
<accession>A0AAU9XDS4</accession>
<dbReference type="InterPro" id="IPR018951">
    <property type="entry name" value="Fumarase_C_C"/>
</dbReference>
<dbReference type="GO" id="GO:0006108">
    <property type="term" value="P:malate metabolic process"/>
    <property type="evidence" value="ECO:0007669"/>
    <property type="project" value="TreeGrafter"/>
</dbReference>
<dbReference type="InterPro" id="IPR005677">
    <property type="entry name" value="Fum_hydII"/>
</dbReference>
<protein>
    <recommendedName>
        <fullName evidence="1">Fumarase C C-terminal domain-containing protein</fullName>
    </recommendedName>
</protein>